<name>A0A835LS57_9MAGN</name>
<dbReference type="InterPro" id="IPR021841">
    <property type="entry name" value="VAC14_Fig4p-bd"/>
</dbReference>
<dbReference type="InterPro" id="IPR026825">
    <property type="entry name" value="Vac14"/>
</dbReference>
<sequence length="115" mass="13338">MRLSFIVHKFWVDHSLPEKRGALIIHRLCILLDAERVYLELSTILEGEADLDFASIMVQLFTKVKIVDSSPKVYQHASSVIQSLVEEDINVKFLVQLNKLIRLLETPIFSYLRLQ</sequence>
<evidence type="ECO:0000256" key="3">
    <source>
        <dbReference type="ARBA" id="ARBA00023136"/>
    </source>
</evidence>
<comment type="caution">
    <text evidence="5">The sequence shown here is derived from an EMBL/GenBank/DDBJ whole genome shotgun (WGS) entry which is preliminary data.</text>
</comment>
<keyword evidence="6" id="KW-1185">Reference proteome</keyword>
<feature type="domain" description="Vacuolar protein 14 C-terminal Fig4-binding" evidence="4">
    <location>
        <begin position="16"/>
        <end position="64"/>
    </location>
</feature>
<dbReference type="PANTHER" id="PTHR16023:SF0">
    <property type="entry name" value="PROTEIN VAC14 HOMOLOG"/>
    <property type="match status" value="1"/>
</dbReference>
<organism evidence="5 6">
    <name type="scientific">Coptis chinensis</name>
    <dbReference type="NCBI Taxonomy" id="261450"/>
    <lineage>
        <taxon>Eukaryota</taxon>
        <taxon>Viridiplantae</taxon>
        <taxon>Streptophyta</taxon>
        <taxon>Embryophyta</taxon>
        <taxon>Tracheophyta</taxon>
        <taxon>Spermatophyta</taxon>
        <taxon>Magnoliopsida</taxon>
        <taxon>Ranunculales</taxon>
        <taxon>Ranunculaceae</taxon>
        <taxon>Coptidoideae</taxon>
        <taxon>Coptis</taxon>
    </lineage>
</organism>
<reference evidence="5 6" key="1">
    <citation type="submission" date="2020-10" db="EMBL/GenBank/DDBJ databases">
        <title>The Coptis chinensis genome and diversification of protoberbering-type alkaloids.</title>
        <authorList>
            <person name="Wang B."/>
            <person name="Shu S."/>
            <person name="Song C."/>
            <person name="Liu Y."/>
        </authorList>
    </citation>
    <scope>NUCLEOTIDE SEQUENCE [LARGE SCALE GENOMIC DNA]</scope>
    <source>
        <strain evidence="5">HL-2020</strain>
        <tissue evidence="5">Leaf</tissue>
    </source>
</reference>
<dbReference type="Proteomes" id="UP000631114">
    <property type="component" value="Unassembled WGS sequence"/>
</dbReference>
<keyword evidence="3" id="KW-0472">Membrane</keyword>
<dbReference type="AlphaFoldDB" id="A0A835LS57"/>
<dbReference type="Pfam" id="PF11916">
    <property type="entry name" value="Vac14_Fig4_bd"/>
    <property type="match status" value="2"/>
</dbReference>
<gene>
    <name evidence="5" type="ORF">IFM89_017549</name>
</gene>
<dbReference type="PANTHER" id="PTHR16023">
    <property type="entry name" value="TAX1 BINDING PROTEIN-RELATED"/>
    <property type="match status" value="1"/>
</dbReference>
<proteinExistence type="predicted"/>
<dbReference type="GO" id="GO:0006661">
    <property type="term" value="P:phosphatidylinositol biosynthetic process"/>
    <property type="evidence" value="ECO:0007669"/>
    <property type="project" value="InterPro"/>
</dbReference>
<dbReference type="GO" id="GO:0070772">
    <property type="term" value="C:PAS complex"/>
    <property type="evidence" value="ECO:0007669"/>
    <property type="project" value="InterPro"/>
</dbReference>
<evidence type="ECO:0000256" key="1">
    <source>
        <dbReference type="ARBA" id="ARBA00004308"/>
    </source>
</evidence>
<dbReference type="EMBL" id="JADFTS010000005">
    <property type="protein sequence ID" value="KAF9605530.1"/>
    <property type="molecule type" value="Genomic_DNA"/>
</dbReference>
<evidence type="ECO:0000313" key="5">
    <source>
        <dbReference type="EMBL" id="KAF9605530.1"/>
    </source>
</evidence>
<evidence type="ECO:0000259" key="4">
    <source>
        <dbReference type="Pfam" id="PF11916"/>
    </source>
</evidence>
<feature type="domain" description="Vacuolar protein 14 C-terminal Fig4-binding" evidence="4">
    <location>
        <begin position="73"/>
        <end position="115"/>
    </location>
</feature>
<dbReference type="OrthoDB" id="5574975at2759"/>
<keyword evidence="2" id="KW-0677">Repeat</keyword>
<protein>
    <recommendedName>
        <fullName evidence="4">Vacuolar protein 14 C-terminal Fig4-binding domain-containing protein</fullName>
    </recommendedName>
</protein>
<comment type="subcellular location">
    <subcellularLocation>
        <location evidence="1">Endomembrane system</location>
    </subcellularLocation>
</comment>
<accession>A0A835LS57</accession>
<dbReference type="GO" id="GO:0010008">
    <property type="term" value="C:endosome membrane"/>
    <property type="evidence" value="ECO:0007669"/>
    <property type="project" value="TreeGrafter"/>
</dbReference>
<evidence type="ECO:0000313" key="6">
    <source>
        <dbReference type="Proteomes" id="UP000631114"/>
    </source>
</evidence>
<feature type="non-terminal residue" evidence="5">
    <location>
        <position position="115"/>
    </location>
</feature>
<evidence type="ECO:0000256" key="2">
    <source>
        <dbReference type="ARBA" id="ARBA00022737"/>
    </source>
</evidence>